<evidence type="ECO:0000256" key="2">
    <source>
        <dbReference type="ARBA" id="ARBA00010871"/>
    </source>
</evidence>
<feature type="binding site" evidence="15">
    <location>
        <begin position="245"/>
        <end position="247"/>
    </location>
    <ligand>
        <name>ATP</name>
        <dbReference type="ChEBI" id="CHEBI:30616"/>
    </ligand>
</feature>
<evidence type="ECO:0000256" key="17">
    <source>
        <dbReference type="PROSITE-ProRule" id="PRU00409"/>
    </source>
</evidence>
<dbReference type="InterPro" id="IPR011761">
    <property type="entry name" value="ATP-grasp"/>
</dbReference>
<accession>A0A395XY04</accession>
<dbReference type="Proteomes" id="UP000265775">
    <property type="component" value="Unassembled WGS sequence"/>
</dbReference>
<evidence type="ECO:0000256" key="5">
    <source>
        <dbReference type="ARBA" id="ARBA00022723"/>
    </source>
</evidence>
<dbReference type="GO" id="GO:0009252">
    <property type="term" value="P:peptidoglycan biosynthetic process"/>
    <property type="evidence" value="ECO:0007669"/>
    <property type="project" value="UniProtKB-UniRule"/>
</dbReference>
<dbReference type="GO" id="GO:0008360">
    <property type="term" value="P:regulation of cell shape"/>
    <property type="evidence" value="ECO:0007669"/>
    <property type="project" value="UniProtKB-KW"/>
</dbReference>
<evidence type="ECO:0000256" key="3">
    <source>
        <dbReference type="ARBA" id="ARBA00022490"/>
    </source>
</evidence>
<feature type="domain" description="ATP-grasp" evidence="18">
    <location>
        <begin position="205"/>
        <end position="424"/>
    </location>
</feature>
<dbReference type="UniPathway" id="UPA00219"/>
<dbReference type="Pfam" id="PF01820">
    <property type="entry name" value="Dala_Dala_lig_N"/>
    <property type="match status" value="1"/>
</dbReference>
<dbReference type="Gene3D" id="3.30.1490.20">
    <property type="entry name" value="ATP-grasp fold, A domain"/>
    <property type="match status" value="1"/>
</dbReference>
<organism evidence="19 20">
    <name type="scientific">Bifidobacterium longum</name>
    <dbReference type="NCBI Taxonomy" id="216816"/>
    <lineage>
        <taxon>Bacteria</taxon>
        <taxon>Bacillati</taxon>
        <taxon>Actinomycetota</taxon>
        <taxon>Actinomycetes</taxon>
        <taxon>Bifidobacteriales</taxon>
        <taxon>Bifidobacteriaceae</taxon>
        <taxon>Bifidobacterium</taxon>
    </lineage>
</organism>
<dbReference type="PROSITE" id="PS50975">
    <property type="entry name" value="ATP_GRASP"/>
    <property type="match status" value="1"/>
</dbReference>
<comment type="cofactor">
    <cofactor evidence="16">
        <name>Mg(2+)</name>
        <dbReference type="ChEBI" id="CHEBI:18420"/>
    </cofactor>
    <cofactor evidence="16">
        <name>Mn(2+)</name>
        <dbReference type="ChEBI" id="CHEBI:29035"/>
    </cofactor>
    <text evidence="16">Binds 2 magnesium or manganese ions per subunit.</text>
</comment>
<dbReference type="PANTHER" id="PTHR23132:SF25">
    <property type="entry name" value="D-ALANINE--D-ALANINE LIGASE A"/>
    <property type="match status" value="1"/>
</dbReference>
<keyword evidence="4 13" id="KW-0436">Ligase</keyword>
<evidence type="ECO:0000256" key="8">
    <source>
        <dbReference type="ARBA" id="ARBA00022842"/>
    </source>
</evidence>
<gene>
    <name evidence="13" type="primary">ddl</name>
    <name evidence="19" type="ORF">DWV59_04730</name>
</gene>
<keyword evidence="11 16" id="KW-0464">Manganese</keyword>
<dbReference type="Gene3D" id="3.30.470.20">
    <property type="entry name" value="ATP-grasp fold, B domain"/>
    <property type="match status" value="1"/>
</dbReference>
<comment type="similarity">
    <text evidence="2 13">Belongs to the D-alanine--D-alanine ligase family.</text>
</comment>
<evidence type="ECO:0000256" key="13">
    <source>
        <dbReference type="HAMAP-Rule" id="MF_00047"/>
    </source>
</evidence>
<sequence>MRLLCAAFRARFGPVGGAKHRLENGCSFNKRMVMAKKRVVVLYGGRADEHSISCISTAGVLGAMDTERFEPIPVGITKDGKWIINGEDPRGWNLDGGELPTVKITPESRPVMLDPSRGQDGFFIGEPSHINSADSGFGTSFVSMSDPEMHHVLTSLGHVDAVLPVLHGPYGEDGTVQGLLEMMGVPYVGCGVFASAACMDKHYTKVVLDAAGIPTAPGVTVDARNFTAADVLAEIEDAGLTYPLFVKPSRAGSSFGVTKVEKADDRETQQDRLAAAIATAGEHDWKVLVEQGIDGREIECAVLCPKAGDEPEASWPGEIVLDHQNDDQFYDFDSKYMDASASHVEVPANLPVSVLEDVRDVARRAFKAVDGAGLSRVDTFVTPDGTVMVNEINTMPGFTPISMYPKAWDATGVSYTELITRLIEGVMR</sequence>
<comment type="caution">
    <text evidence="19">The sequence shown here is derived from an EMBL/GenBank/DDBJ whole genome shotgun (WGS) entry which is preliminary data.</text>
</comment>
<keyword evidence="3 13" id="KW-0963">Cytoplasm</keyword>
<feature type="binding site" evidence="16">
    <location>
        <position position="393"/>
    </location>
    <ligand>
        <name>Mg(2+)</name>
        <dbReference type="ChEBI" id="CHEBI:18420"/>
        <label>2</label>
    </ligand>
</feature>
<evidence type="ECO:0000256" key="7">
    <source>
        <dbReference type="ARBA" id="ARBA00022840"/>
    </source>
</evidence>
<dbReference type="AlphaFoldDB" id="A0A395XY04"/>
<evidence type="ECO:0000313" key="20">
    <source>
        <dbReference type="Proteomes" id="UP000265775"/>
    </source>
</evidence>
<dbReference type="HAMAP" id="MF_00047">
    <property type="entry name" value="Dala_Dala_lig"/>
    <property type="match status" value="1"/>
</dbReference>
<evidence type="ECO:0000256" key="6">
    <source>
        <dbReference type="ARBA" id="ARBA00022741"/>
    </source>
</evidence>
<feature type="binding site" evidence="15">
    <location>
        <begin position="390"/>
        <end position="391"/>
    </location>
    <ligand>
        <name>ATP</name>
        <dbReference type="ChEBI" id="CHEBI:30616"/>
    </ligand>
</feature>
<dbReference type="InterPro" id="IPR016185">
    <property type="entry name" value="PreATP-grasp_dom_sf"/>
</dbReference>
<dbReference type="NCBIfam" id="NF002528">
    <property type="entry name" value="PRK01966.1-4"/>
    <property type="match status" value="1"/>
</dbReference>
<name>A0A395XY04_BIFLN</name>
<keyword evidence="7 17" id="KW-0067">ATP-binding</keyword>
<dbReference type="Gene3D" id="3.40.50.20">
    <property type="match status" value="1"/>
</dbReference>
<dbReference type="PROSITE" id="PS00844">
    <property type="entry name" value="DALA_DALA_LIGASE_2"/>
    <property type="match status" value="1"/>
</dbReference>
<feature type="active site" evidence="14">
    <location>
        <position position="253"/>
    </location>
</feature>
<keyword evidence="5 16" id="KW-0479">Metal-binding</keyword>
<evidence type="ECO:0000256" key="1">
    <source>
        <dbReference type="ARBA" id="ARBA00001936"/>
    </source>
</evidence>
<evidence type="ECO:0000256" key="14">
    <source>
        <dbReference type="PIRSR" id="PIRSR039102-1"/>
    </source>
</evidence>
<proteinExistence type="inferred from homology"/>
<keyword evidence="12 13" id="KW-0961">Cell wall biogenesis/degradation</keyword>
<feature type="binding site" evidence="16">
    <location>
        <position position="391"/>
    </location>
    <ligand>
        <name>Mg(2+)</name>
        <dbReference type="ChEBI" id="CHEBI:18420"/>
        <label>1</label>
    </ligand>
</feature>
<evidence type="ECO:0000256" key="11">
    <source>
        <dbReference type="ARBA" id="ARBA00023211"/>
    </source>
</evidence>
<feature type="active site" evidence="14">
    <location>
        <position position="402"/>
    </location>
</feature>
<evidence type="ECO:0000256" key="9">
    <source>
        <dbReference type="ARBA" id="ARBA00022960"/>
    </source>
</evidence>
<dbReference type="SUPFAM" id="SSF52440">
    <property type="entry name" value="PreATP-grasp domain"/>
    <property type="match status" value="1"/>
</dbReference>
<feature type="binding site" evidence="15">
    <location>
        <begin position="290"/>
        <end position="297"/>
    </location>
    <ligand>
        <name>ATP</name>
        <dbReference type="ChEBI" id="CHEBI:30616"/>
    </ligand>
</feature>
<dbReference type="PANTHER" id="PTHR23132">
    <property type="entry name" value="D-ALANINE--D-ALANINE LIGASE"/>
    <property type="match status" value="1"/>
</dbReference>
<comment type="function">
    <text evidence="13">Cell wall formation.</text>
</comment>
<dbReference type="EC" id="6.3.2.4" evidence="13"/>
<dbReference type="EMBL" id="QSAR01000004">
    <property type="protein sequence ID" value="RGW64849.1"/>
    <property type="molecule type" value="Genomic_DNA"/>
</dbReference>
<dbReference type="GO" id="GO:0046872">
    <property type="term" value="F:metal ion binding"/>
    <property type="evidence" value="ECO:0007669"/>
    <property type="project" value="UniProtKB-KW"/>
</dbReference>
<keyword evidence="6 15" id="KW-0547">Nucleotide-binding</keyword>
<comment type="pathway">
    <text evidence="13">Cell wall biogenesis; peptidoglycan biosynthesis.</text>
</comment>
<dbReference type="GO" id="GO:0005829">
    <property type="term" value="C:cytosol"/>
    <property type="evidence" value="ECO:0007669"/>
    <property type="project" value="TreeGrafter"/>
</dbReference>
<dbReference type="NCBIfam" id="TIGR01205">
    <property type="entry name" value="D_ala_D_alaTIGR"/>
    <property type="match status" value="1"/>
</dbReference>
<evidence type="ECO:0000259" key="18">
    <source>
        <dbReference type="PROSITE" id="PS50975"/>
    </source>
</evidence>
<dbReference type="InterPro" id="IPR005905">
    <property type="entry name" value="D_ala_D_ala"/>
</dbReference>
<dbReference type="FunFam" id="3.30.470.20:FF:000008">
    <property type="entry name" value="D-alanine--D-alanine ligase"/>
    <property type="match status" value="1"/>
</dbReference>
<dbReference type="GO" id="GO:0008716">
    <property type="term" value="F:D-alanine-D-alanine ligase activity"/>
    <property type="evidence" value="ECO:0007669"/>
    <property type="project" value="UniProtKB-UniRule"/>
</dbReference>
<dbReference type="GO" id="GO:0005524">
    <property type="term" value="F:ATP binding"/>
    <property type="evidence" value="ECO:0007669"/>
    <property type="project" value="UniProtKB-UniRule"/>
</dbReference>
<evidence type="ECO:0000256" key="12">
    <source>
        <dbReference type="ARBA" id="ARBA00023316"/>
    </source>
</evidence>
<feature type="active site" evidence="14">
    <location>
        <position position="49"/>
    </location>
</feature>
<evidence type="ECO:0000256" key="4">
    <source>
        <dbReference type="ARBA" id="ARBA00022598"/>
    </source>
</evidence>
<dbReference type="InterPro" id="IPR000291">
    <property type="entry name" value="D-Ala_lig_Van_CS"/>
</dbReference>
<feature type="binding site" evidence="16">
    <location>
        <position position="391"/>
    </location>
    <ligand>
        <name>Mg(2+)</name>
        <dbReference type="ChEBI" id="CHEBI:18420"/>
        <label>2</label>
    </ligand>
</feature>
<feature type="binding site" evidence="15">
    <location>
        <position position="201"/>
    </location>
    <ligand>
        <name>ATP</name>
        <dbReference type="ChEBI" id="CHEBI:30616"/>
    </ligand>
</feature>
<dbReference type="PROSITE" id="PS00843">
    <property type="entry name" value="DALA_DALA_LIGASE_1"/>
    <property type="match status" value="1"/>
</dbReference>
<dbReference type="Pfam" id="PF07478">
    <property type="entry name" value="Dala_Dala_lig_C"/>
    <property type="match status" value="1"/>
</dbReference>
<dbReference type="PIRSF" id="PIRSF039102">
    <property type="entry name" value="Ddl/VanB"/>
    <property type="match status" value="1"/>
</dbReference>
<keyword evidence="9 13" id="KW-0133">Cell shape</keyword>
<keyword evidence="10 13" id="KW-0573">Peptidoglycan synthesis</keyword>
<evidence type="ECO:0000256" key="15">
    <source>
        <dbReference type="PIRSR" id="PIRSR039102-2"/>
    </source>
</evidence>
<reference evidence="19 20" key="1">
    <citation type="submission" date="2018-08" db="EMBL/GenBank/DDBJ databases">
        <title>A genome reference for cultivated species of the human gut microbiota.</title>
        <authorList>
            <person name="Zou Y."/>
            <person name="Xue W."/>
            <person name="Luo G."/>
        </authorList>
    </citation>
    <scope>NUCLEOTIDE SEQUENCE [LARGE SCALE GENOMIC DNA]</scope>
    <source>
        <strain evidence="19 20">AF11-12</strain>
    </source>
</reference>
<evidence type="ECO:0000256" key="16">
    <source>
        <dbReference type="PIRSR" id="PIRSR039102-3"/>
    </source>
</evidence>
<evidence type="ECO:0000313" key="19">
    <source>
        <dbReference type="EMBL" id="RGW64849.1"/>
    </source>
</evidence>
<protein>
    <recommendedName>
        <fullName evidence="13">D-alanine--D-alanine ligase</fullName>
        <ecNumber evidence="13">6.3.2.4</ecNumber>
    </recommendedName>
    <alternativeName>
        <fullName evidence="13">D-Ala-D-Ala ligase</fullName>
    </alternativeName>
    <alternativeName>
        <fullName evidence="13">D-alanylalanine synthetase</fullName>
    </alternativeName>
</protein>
<comment type="cofactor">
    <cofactor evidence="1">
        <name>Mn(2+)</name>
        <dbReference type="ChEBI" id="CHEBI:29035"/>
    </cofactor>
</comment>
<feature type="binding site" evidence="16">
    <location>
        <position position="378"/>
    </location>
    <ligand>
        <name>Mg(2+)</name>
        <dbReference type="ChEBI" id="CHEBI:18420"/>
        <label>1</label>
    </ligand>
</feature>
<dbReference type="SUPFAM" id="SSF56059">
    <property type="entry name" value="Glutathione synthetase ATP-binding domain-like"/>
    <property type="match status" value="1"/>
</dbReference>
<dbReference type="GO" id="GO:0071555">
    <property type="term" value="P:cell wall organization"/>
    <property type="evidence" value="ECO:0007669"/>
    <property type="project" value="UniProtKB-KW"/>
</dbReference>
<dbReference type="InterPro" id="IPR013815">
    <property type="entry name" value="ATP_grasp_subdomain_1"/>
</dbReference>
<dbReference type="InterPro" id="IPR011127">
    <property type="entry name" value="Dala_Dala_lig_N"/>
</dbReference>
<evidence type="ECO:0000256" key="10">
    <source>
        <dbReference type="ARBA" id="ARBA00022984"/>
    </source>
</evidence>
<comment type="subcellular location">
    <subcellularLocation>
        <location evidence="13">Cytoplasm</location>
    </subcellularLocation>
</comment>
<dbReference type="InterPro" id="IPR011095">
    <property type="entry name" value="Dala_Dala_lig_C"/>
</dbReference>
<comment type="catalytic activity">
    <reaction evidence="13">
        <text>2 D-alanine + ATP = D-alanyl-D-alanine + ADP + phosphate + H(+)</text>
        <dbReference type="Rhea" id="RHEA:11224"/>
        <dbReference type="ChEBI" id="CHEBI:15378"/>
        <dbReference type="ChEBI" id="CHEBI:30616"/>
        <dbReference type="ChEBI" id="CHEBI:43474"/>
        <dbReference type="ChEBI" id="CHEBI:57416"/>
        <dbReference type="ChEBI" id="CHEBI:57822"/>
        <dbReference type="ChEBI" id="CHEBI:456216"/>
        <dbReference type="EC" id="6.3.2.4"/>
    </reaction>
</comment>
<feature type="binding site" evidence="15">
    <location>
        <begin position="253"/>
        <end position="254"/>
    </location>
    <ligand>
        <name>ATP</name>
        <dbReference type="ChEBI" id="CHEBI:30616"/>
    </ligand>
</feature>
<keyword evidence="8 16" id="KW-0460">Magnesium</keyword>